<accession>A3TVQ6</accession>
<evidence type="ECO:0008006" key="4">
    <source>
        <dbReference type="Google" id="ProtNLM"/>
    </source>
</evidence>
<dbReference type="HOGENOM" id="CLU_196825_1_0_5"/>
<gene>
    <name evidence="2" type="ORF">OB2597_10681</name>
</gene>
<name>A3TVQ6_PSEBH</name>
<dbReference type="OrthoDB" id="7875801at2"/>
<dbReference type="EMBL" id="AAMO01000003">
    <property type="protein sequence ID" value="EAQ03702.1"/>
    <property type="molecule type" value="Genomic_DNA"/>
</dbReference>
<dbReference type="STRING" id="252305.OB2597_10681"/>
<keyword evidence="3" id="KW-1185">Reference proteome</keyword>
<organism evidence="2 3">
    <name type="scientific">Pseudooceanicola batsensis (strain ATCC BAA-863 / DSM 15984 / KCTC 12145 / HTCC2597)</name>
    <name type="common">Oceanicola batsensis</name>
    <dbReference type="NCBI Taxonomy" id="252305"/>
    <lineage>
        <taxon>Bacteria</taxon>
        <taxon>Pseudomonadati</taxon>
        <taxon>Pseudomonadota</taxon>
        <taxon>Alphaproteobacteria</taxon>
        <taxon>Rhodobacterales</taxon>
        <taxon>Paracoccaceae</taxon>
        <taxon>Pseudooceanicola</taxon>
    </lineage>
</organism>
<protein>
    <recommendedName>
        <fullName evidence="4">50S ribosomal protein L35</fullName>
    </recommendedName>
</protein>
<keyword evidence="1" id="KW-0812">Transmembrane</keyword>
<dbReference type="Proteomes" id="UP000004318">
    <property type="component" value="Unassembled WGS sequence"/>
</dbReference>
<evidence type="ECO:0000313" key="3">
    <source>
        <dbReference type="Proteomes" id="UP000004318"/>
    </source>
</evidence>
<reference evidence="2 3" key="1">
    <citation type="journal article" date="2010" name="J. Bacteriol.">
        <title>Genome sequences of Oceanicola granulosus HTCC2516(T) and Oceanicola batsensis HTCC2597(TDelta).</title>
        <authorList>
            <person name="Thrash J.C."/>
            <person name="Cho J.C."/>
            <person name="Vergin K.L."/>
            <person name="Giovannoni S.J."/>
        </authorList>
    </citation>
    <scope>NUCLEOTIDE SEQUENCE [LARGE SCALE GENOMIC DNA]</scope>
    <source>
        <strain evidence="3">ATCC BAA-863 / DSM 15984 / KCTC 12145 / HTCC2597</strain>
    </source>
</reference>
<evidence type="ECO:0000313" key="2">
    <source>
        <dbReference type="EMBL" id="EAQ03702.1"/>
    </source>
</evidence>
<dbReference type="AlphaFoldDB" id="A3TVQ6"/>
<comment type="caution">
    <text evidence="2">The sequence shown here is derived from an EMBL/GenBank/DDBJ whole genome shotgun (WGS) entry which is preliminary data.</text>
</comment>
<feature type="transmembrane region" description="Helical" evidence="1">
    <location>
        <begin position="34"/>
        <end position="51"/>
    </location>
</feature>
<evidence type="ECO:0000256" key="1">
    <source>
        <dbReference type="SAM" id="Phobius"/>
    </source>
</evidence>
<sequence length="74" mass="7788">MDNDLILVAGLVVLMLAIPSAVSAFADRRPPWTALVVIILGAGVVAFAWQGHPAGMTLAEVPQAIFRVLARVIP</sequence>
<dbReference type="eggNOG" id="ENOG50331YQ">
    <property type="taxonomic scope" value="Bacteria"/>
</dbReference>
<dbReference type="RefSeq" id="WP_009806355.1">
    <property type="nucleotide sequence ID" value="NZ_CH724131.1"/>
</dbReference>
<proteinExistence type="predicted"/>
<keyword evidence="1" id="KW-0472">Membrane</keyword>
<keyword evidence="1" id="KW-1133">Transmembrane helix</keyword>